<keyword evidence="2" id="KW-1185">Reference proteome</keyword>
<evidence type="ECO:0000313" key="2">
    <source>
        <dbReference type="Proteomes" id="UP000188318"/>
    </source>
</evidence>
<reference evidence="2" key="1">
    <citation type="journal article" date="2017" name="Genome Biol.">
        <title>Comparative genomics reveals high biological diversity and specific adaptations in the industrially and medically important fungal genus Aspergillus.</title>
        <authorList>
            <person name="de Vries R.P."/>
            <person name="Riley R."/>
            <person name="Wiebenga A."/>
            <person name="Aguilar-Osorio G."/>
            <person name="Amillis S."/>
            <person name="Uchima C.A."/>
            <person name="Anderluh G."/>
            <person name="Asadollahi M."/>
            <person name="Askin M."/>
            <person name="Barry K."/>
            <person name="Battaglia E."/>
            <person name="Bayram O."/>
            <person name="Benocci T."/>
            <person name="Braus-Stromeyer S.A."/>
            <person name="Caldana C."/>
            <person name="Canovas D."/>
            <person name="Cerqueira G.C."/>
            <person name="Chen F."/>
            <person name="Chen W."/>
            <person name="Choi C."/>
            <person name="Clum A."/>
            <person name="Dos Santos R.A."/>
            <person name="Damasio A.R."/>
            <person name="Diallinas G."/>
            <person name="Emri T."/>
            <person name="Fekete E."/>
            <person name="Flipphi M."/>
            <person name="Freyberg S."/>
            <person name="Gallo A."/>
            <person name="Gournas C."/>
            <person name="Habgood R."/>
            <person name="Hainaut M."/>
            <person name="Harispe M.L."/>
            <person name="Henrissat B."/>
            <person name="Hilden K.S."/>
            <person name="Hope R."/>
            <person name="Hossain A."/>
            <person name="Karabika E."/>
            <person name="Karaffa L."/>
            <person name="Karanyi Z."/>
            <person name="Krasevec N."/>
            <person name="Kuo A."/>
            <person name="Kusch H."/>
            <person name="LaButti K."/>
            <person name="Lagendijk E.L."/>
            <person name="Lapidus A."/>
            <person name="Levasseur A."/>
            <person name="Lindquist E."/>
            <person name="Lipzen A."/>
            <person name="Logrieco A.F."/>
            <person name="MacCabe A."/>
            <person name="Maekelae M.R."/>
            <person name="Malavazi I."/>
            <person name="Melin P."/>
            <person name="Meyer V."/>
            <person name="Mielnichuk N."/>
            <person name="Miskei M."/>
            <person name="Molnar A.P."/>
            <person name="Mule G."/>
            <person name="Ngan C.Y."/>
            <person name="Orejas M."/>
            <person name="Orosz E."/>
            <person name="Ouedraogo J.P."/>
            <person name="Overkamp K.M."/>
            <person name="Park H.-S."/>
            <person name="Perrone G."/>
            <person name="Piumi F."/>
            <person name="Punt P.J."/>
            <person name="Ram A.F."/>
            <person name="Ramon A."/>
            <person name="Rauscher S."/>
            <person name="Record E."/>
            <person name="Riano-Pachon D.M."/>
            <person name="Robert V."/>
            <person name="Roehrig J."/>
            <person name="Ruller R."/>
            <person name="Salamov A."/>
            <person name="Salih N.S."/>
            <person name="Samson R.A."/>
            <person name="Sandor E."/>
            <person name="Sanguinetti M."/>
            <person name="Schuetze T."/>
            <person name="Sepcic K."/>
            <person name="Shelest E."/>
            <person name="Sherlock G."/>
            <person name="Sophianopoulou V."/>
            <person name="Squina F.M."/>
            <person name="Sun H."/>
            <person name="Susca A."/>
            <person name="Todd R.B."/>
            <person name="Tsang A."/>
            <person name="Unkles S.E."/>
            <person name="van de Wiele N."/>
            <person name="van Rossen-Uffink D."/>
            <person name="Oliveira J.V."/>
            <person name="Vesth T.C."/>
            <person name="Visser J."/>
            <person name="Yu J.-H."/>
            <person name="Zhou M."/>
            <person name="Andersen M.R."/>
            <person name="Archer D.B."/>
            <person name="Baker S.E."/>
            <person name="Benoit I."/>
            <person name="Brakhage A.A."/>
            <person name="Braus G.H."/>
            <person name="Fischer R."/>
            <person name="Frisvad J.C."/>
            <person name="Goldman G.H."/>
            <person name="Houbraken J."/>
            <person name="Oakley B."/>
            <person name="Pocsi I."/>
            <person name="Scazzocchio C."/>
            <person name="Seiboth B."/>
            <person name="vanKuyk P.A."/>
            <person name="Wortman J."/>
            <person name="Dyer P.S."/>
            <person name="Grigoriev I.V."/>
        </authorList>
    </citation>
    <scope>NUCLEOTIDE SEQUENCE [LARGE SCALE GENOMIC DNA]</scope>
    <source>
        <strain evidence="2">ITEM 5010</strain>
    </source>
</reference>
<dbReference type="AlphaFoldDB" id="A0A1R3RWV8"/>
<gene>
    <name evidence="1" type="ORF">ASPCADRAFT_504500</name>
</gene>
<dbReference type="OrthoDB" id="4407126at2759"/>
<dbReference type="VEuPathDB" id="FungiDB:ASPCADRAFT_504500"/>
<dbReference type="Proteomes" id="UP000188318">
    <property type="component" value="Unassembled WGS sequence"/>
</dbReference>
<sequence>MPDHTIRLLNHSGQKNKYALVPAPPMMTLGDANGKHDGGVLAWHAADVEDQGQWDTTTTYQLYGWVGTTSQAPDFGIQTTTVDTKVAPPGTATTPAIIDRNPGTFKFSVTDGKPTLTAKDNSAPMDTVRFDLDGDLSPSNGTYYLYGMAKGTRISPGAPEVATPFAYFPPSATDPSVKYTVMAPVIQIWVCLYDCNAGEIVDFNEATKKAILIRFLSQDNALLATIEHKKDGSFEISYS</sequence>
<accession>A0A1R3RWV8</accession>
<dbReference type="EMBL" id="KV907495">
    <property type="protein sequence ID" value="OOF98976.1"/>
    <property type="molecule type" value="Genomic_DNA"/>
</dbReference>
<organism evidence="1 2">
    <name type="scientific">Aspergillus carbonarius (strain ITEM 5010)</name>
    <dbReference type="NCBI Taxonomy" id="602072"/>
    <lineage>
        <taxon>Eukaryota</taxon>
        <taxon>Fungi</taxon>
        <taxon>Dikarya</taxon>
        <taxon>Ascomycota</taxon>
        <taxon>Pezizomycotina</taxon>
        <taxon>Eurotiomycetes</taxon>
        <taxon>Eurotiomycetidae</taxon>
        <taxon>Eurotiales</taxon>
        <taxon>Aspergillaceae</taxon>
        <taxon>Aspergillus</taxon>
        <taxon>Aspergillus subgen. Circumdati</taxon>
    </lineage>
</organism>
<dbReference type="OMA" id="RGANTNY"/>
<protein>
    <submittedName>
        <fullName evidence="1">Uncharacterized protein</fullName>
    </submittedName>
</protein>
<proteinExistence type="predicted"/>
<dbReference type="STRING" id="602072.A0A1R3RWV8"/>
<name>A0A1R3RWV8_ASPC5</name>
<evidence type="ECO:0000313" key="1">
    <source>
        <dbReference type="EMBL" id="OOF98976.1"/>
    </source>
</evidence>